<comment type="caution">
    <text evidence="2">The sequence shown here is derived from an EMBL/GenBank/DDBJ whole genome shotgun (WGS) entry which is preliminary data.</text>
</comment>
<dbReference type="Gene3D" id="3.40.50.1820">
    <property type="entry name" value="alpha/beta hydrolase"/>
    <property type="match status" value="1"/>
</dbReference>
<keyword evidence="2" id="KW-0378">Hydrolase</keyword>
<sequence length="281" mass="31974">MEKFVEVNGYKNFVYCYGQGSITLVLLSGSGVPFPSLEYKTLAKSLSETYQVIGIEKLGYGRSDLAENNRDIDSVIHEYRSVLQKLGINSPVVLVAHSMGFLEALRWGQQYPFEIAGILGIDPATPDCYREFNVEEATKKLKGMSVDALCRKATASALVEQLMGEQDISNMEKNEIEILAFRNLANQNWISEAENLRNAIGLVERDDPYLQVPMLFFLSNGEGTTLKKENWIECSLQYLNHIKVSQYEVFDFPHNLYKFVYQEIAQSSRTFISEYIEKNIN</sequence>
<gene>
    <name evidence="2" type="ORF">WMQ36_14145</name>
</gene>
<dbReference type="RefSeq" id="WP_040379877.1">
    <property type="nucleotide sequence ID" value="NZ_JBBMFM010000051.1"/>
</dbReference>
<dbReference type="EMBL" id="JBBMFM010000051">
    <property type="protein sequence ID" value="MEQ2426112.1"/>
    <property type="molecule type" value="Genomic_DNA"/>
</dbReference>
<evidence type="ECO:0000259" key="1">
    <source>
        <dbReference type="Pfam" id="PF00561"/>
    </source>
</evidence>
<dbReference type="InterPro" id="IPR029058">
    <property type="entry name" value="AB_hydrolase_fold"/>
</dbReference>
<protein>
    <submittedName>
        <fullName evidence="2">Alpha/beta hydrolase</fullName>
    </submittedName>
</protein>
<evidence type="ECO:0000313" key="3">
    <source>
        <dbReference type="Proteomes" id="UP001454086"/>
    </source>
</evidence>
<organism evidence="2 3">
    <name type="scientific">Enterocloster hominis</name>
    <name type="common">ex Hitch et al. 2024</name>
    <dbReference type="NCBI Taxonomy" id="1917870"/>
    <lineage>
        <taxon>Bacteria</taxon>
        <taxon>Bacillati</taxon>
        <taxon>Bacillota</taxon>
        <taxon>Clostridia</taxon>
        <taxon>Lachnospirales</taxon>
        <taxon>Lachnospiraceae</taxon>
        <taxon>Enterocloster</taxon>
    </lineage>
</organism>
<feature type="domain" description="AB hydrolase-1" evidence="1">
    <location>
        <begin position="39"/>
        <end position="126"/>
    </location>
</feature>
<accession>A0ABV1D6T1</accession>
<dbReference type="GO" id="GO:0016787">
    <property type="term" value="F:hydrolase activity"/>
    <property type="evidence" value="ECO:0007669"/>
    <property type="project" value="UniProtKB-KW"/>
</dbReference>
<dbReference type="InterPro" id="IPR000073">
    <property type="entry name" value="AB_hydrolase_1"/>
</dbReference>
<dbReference type="Pfam" id="PF00561">
    <property type="entry name" value="Abhydrolase_1"/>
    <property type="match status" value="1"/>
</dbReference>
<dbReference type="SUPFAM" id="SSF53474">
    <property type="entry name" value="alpha/beta-Hydrolases"/>
    <property type="match status" value="1"/>
</dbReference>
<dbReference type="Proteomes" id="UP001454086">
    <property type="component" value="Unassembled WGS sequence"/>
</dbReference>
<proteinExistence type="predicted"/>
<keyword evidence="3" id="KW-1185">Reference proteome</keyword>
<reference evidence="2 3" key="1">
    <citation type="submission" date="2024-03" db="EMBL/GenBank/DDBJ databases">
        <title>Human intestinal bacterial collection.</title>
        <authorList>
            <person name="Pauvert C."/>
            <person name="Hitch T.C.A."/>
            <person name="Clavel T."/>
        </authorList>
    </citation>
    <scope>NUCLEOTIDE SEQUENCE [LARGE SCALE GENOMIC DNA]</scope>
    <source>
        <strain evidence="2 3">CLA-SR-H021</strain>
    </source>
</reference>
<evidence type="ECO:0000313" key="2">
    <source>
        <dbReference type="EMBL" id="MEQ2426112.1"/>
    </source>
</evidence>
<name>A0ABV1D6T1_9FIRM</name>